<feature type="chain" id="PRO_5047419796" description="Secreted protein" evidence="1">
    <location>
        <begin position="29"/>
        <end position="208"/>
    </location>
</feature>
<keyword evidence="1" id="KW-0732">Signal</keyword>
<protein>
    <recommendedName>
        <fullName evidence="4">Secreted protein</fullName>
    </recommendedName>
</protein>
<organism evidence="2 3">
    <name type="scientific">Streptomyces roseoviridis</name>
    <dbReference type="NCBI Taxonomy" id="67361"/>
    <lineage>
        <taxon>Bacteria</taxon>
        <taxon>Bacillati</taxon>
        <taxon>Actinomycetota</taxon>
        <taxon>Actinomycetes</taxon>
        <taxon>Kitasatosporales</taxon>
        <taxon>Streptomycetaceae</taxon>
        <taxon>Streptomyces</taxon>
    </lineage>
</organism>
<name>A0ABV5QPQ9_9ACTN</name>
<evidence type="ECO:0000313" key="2">
    <source>
        <dbReference type="EMBL" id="MFB9555498.1"/>
    </source>
</evidence>
<keyword evidence="3" id="KW-1185">Reference proteome</keyword>
<evidence type="ECO:0008006" key="4">
    <source>
        <dbReference type="Google" id="ProtNLM"/>
    </source>
</evidence>
<reference evidence="2 3" key="1">
    <citation type="submission" date="2024-09" db="EMBL/GenBank/DDBJ databases">
        <authorList>
            <person name="Sun Q."/>
            <person name="Mori K."/>
        </authorList>
    </citation>
    <scope>NUCLEOTIDE SEQUENCE [LARGE SCALE GENOMIC DNA]</scope>
    <source>
        <strain evidence="2 3">JCM 4414</strain>
    </source>
</reference>
<comment type="caution">
    <text evidence="2">The sequence shown here is derived from an EMBL/GenBank/DDBJ whole genome shotgun (WGS) entry which is preliminary data.</text>
</comment>
<evidence type="ECO:0000313" key="3">
    <source>
        <dbReference type="Proteomes" id="UP001589716"/>
    </source>
</evidence>
<proteinExistence type="predicted"/>
<accession>A0ABV5QPQ9</accession>
<dbReference type="Proteomes" id="UP001589716">
    <property type="component" value="Unassembled WGS sequence"/>
</dbReference>
<dbReference type="RefSeq" id="WP_345485957.1">
    <property type="nucleotide sequence ID" value="NZ_BAAAWU010000001.1"/>
</dbReference>
<evidence type="ECO:0000256" key="1">
    <source>
        <dbReference type="SAM" id="SignalP"/>
    </source>
</evidence>
<dbReference type="EMBL" id="JBHMCT010000009">
    <property type="protein sequence ID" value="MFB9555498.1"/>
    <property type="molecule type" value="Genomic_DNA"/>
</dbReference>
<gene>
    <name evidence="2" type="ORF">ACFFTP_15055</name>
</gene>
<feature type="signal peptide" evidence="1">
    <location>
        <begin position="1"/>
        <end position="28"/>
    </location>
</feature>
<sequence>MRPLAPRRLTVLAISVAVALGTAGPAVADELRPSRPATHAGSPAQLPDSSVLLAQAKALGTDDGRISAVEAERLKTEIEAVVDAAKAAAPAGLPVAPATGRAAPADPVTDVLATVQKAVADLLAAVTSLNPTDVVGTVTSTLTSVVNLVLSTLGAGGLPKPELPALPDVGGLPAQPAVKPAAPPAAWELPVKPSAASELPVRPAPPVR</sequence>